<name>A0A498R0H6_9MYCO</name>
<dbReference type="RefSeq" id="WP_036404634.1">
    <property type="nucleotide sequence ID" value="NZ_UPHN01000007.1"/>
</dbReference>
<dbReference type="OrthoDB" id="4731766at2"/>
<accession>A0A498R0H6</accession>
<organism evidence="1 2">
    <name type="scientific">Mycobacterium pseudokansasii</name>
    <dbReference type="NCBI Taxonomy" id="2341080"/>
    <lineage>
        <taxon>Bacteria</taxon>
        <taxon>Bacillati</taxon>
        <taxon>Actinomycetota</taxon>
        <taxon>Actinomycetes</taxon>
        <taxon>Mycobacteriales</taxon>
        <taxon>Mycobacteriaceae</taxon>
        <taxon>Mycobacterium</taxon>
    </lineage>
</organism>
<proteinExistence type="predicted"/>
<keyword evidence="2" id="KW-1185">Reference proteome</keyword>
<dbReference type="Proteomes" id="UP000268285">
    <property type="component" value="Unassembled WGS sequence"/>
</dbReference>
<evidence type="ECO:0000313" key="1">
    <source>
        <dbReference type="EMBL" id="VBA56927.1"/>
    </source>
</evidence>
<sequence length="145" mass="16992">MKTLLEYFLKYFDVLYLDPRYHITDSSTSGVATNNASLTLMGPVLSWQLTNDRGQILLNTAPTEAMTSDNWFTVSLIKQYLNGDDEIEYLSAADEIAWMRDNRHRVEQLFSEVRTIDTICETLRTLRRANANRYWTRWREEKGLT</sequence>
<dbReference type="EMBL" id="UPHU01000001">
    <property type="protein sequence ID" value="VBA56927.1"/>
    <property type="molecule type" value="Genomic_DNA"/>
</dbReference>
<evidence type="ECO:0000313" key="2">
    <source>
        <dbReference type="Proteomes" id="UP000268285"/>
    </source>
</evidence>
<dbReference type="AlphaFoldDB" id="A0A498R0H6"/>
<protein>
    <submittedName>
        <fullName evidence="1">Uncharacterized protein</fullName>
    </submittedName>
</protein>
<gene>
    <name evidence="1" type="ORF">LAUMK142_05737</name>
</gene>
<reference evidence="1 2" key="1">
    <citation type="submission" date="2018-09" db="EMBL/GenBank/DDBJ databases">
        <authorList>
            <person name="Tagini F."/>
        </authorList>
    </citation>
    <scope>NUCLEOTIDE SEQUENCE [LARGE SCALE GENOMIC DNA]</scope>
    <source>
        <strain evidence="1 2">MK142</strain>
    </source>
</reference>